<dbReference type="GeneID" id="2761722"/>
<feature type="domain" description="Shedu protein SduA C-terminal" evidence="1">
    <location>
        <begin position="262"/>
        <end position="418"/>
    </location>
</feature>
<accession>Q6LZ75</accession>
<dbReference type="AlphaFoldDB" id="Q6LZ75"/>
<gene>
    <name evidence="2" type="ordered locus">MMP0754</name>
</gene>
<dbReference type="PATRIC" id="fig|267377.15.peg.773"/>
<keyword evidence="3" id="KW-1185">Reference proteome</keyword>
<dbReference type="STRING" id="267377.MMP0754"/>
<sequence>MKDIIELKREERGNGDILLELKDVKKNQIIKQYLKSGEEKPHIIYKLDISKKKMVYYIRDRNLPDELKTIFVNGYSKRPDGFKKYGQGFTGGNYLLYVLDEKFKDKISKITISKDDKTKFSKKKDKYEFTINYKDFKLINTNLWNISLERAPRSKNAIINHLHNVLPEYFDEKMLEDGFTYKKGELSKILEKNKILENLDKNDIEAINKFYMEFIHSGQMINDKEKIIQITSNKTEWVKIELEELIKTFEKNMDDCLKNKKKLESFWQTFLKQYIILLTKKYRKIIEKNNIKTGKTKIPDFMLVDIYNYIDIYEIKTPITSVLAKLPDKGRGNYYFSTEISKAISQVENYIYELTINAHAKQNEFRNEYGIDAKIIKPRGYIIAGARSQLKNRKMEDDFRLLNNGLKNVEIIFYDDLLANLKHFLERLGDKSKKE</sequence>
<dbReference type="RefSeq" id="WP_011170698.1">
    <property type="nucleotide sequence ID" value="NC_005791.1"/>
</dbReference>
<evidence type="ECO:0000313" key="2">
    <source>
        <dbReference type="EMBL" id="CAF30310.1"/>
    </source>
</evidence>
<name>Q6LZ75_METMP</name>
<dbReference type="KEGG" id="mmp:MMP0754"/>
<proteinExistence type="predicted"/>
<protein>
    <recommendedName>
        <fullName evidence="1">Shedu protein SduA C-terminal domain-containing protein</fullName>
    </recommendedName>
</protein>
<dbReference type="HOGENOM" id="CLU_629486_0_0_2"/>
<dbReference type="InterPro" id="IPR025359">
    <property type="entry name" value="SduA_C"/>
</dbReference>
<organism evidence="3">
    <name type="scientific">Methanococcus maripaludis (strain DSM 14266 / JCM 13030 / NBRC 101832 / S2 / LL)</name>
    <dbReference type="NCBI Taxonomy" id="267377"/>
    <lineage>
        <taxon>Archaea</taxon>
        <taxon>Methanobacteriati</taxon>
        <taxon>Methanobacteriota</taxon>
        <taxon>Methanomada group</taxon>
        <taxon>Methanococci</taxon>
        <taxon>Methanococcales</taxon>
        <taxon>Methanococcaceae</taxon>
        <taxon>Methanococcus</taxon>
    </lineage>
</organism>
<reference evidence="2 3" key="1">
    <citation type="journal article" date="2004" name="J. Bacteriol.">
        <title>Complete genome sequence of the genetically tractable hydrogenotrophic methanogen Methanococcus maripaludis.</title>
        <authorList>
            <person name="Hendrickson E.L."/>
            <person name="Kaul R."/>
            <person name="Zhou Y."/>
            <person name="Bovee D."/>
            <person name="Chapman P."/>
            <person name="Chung J."/>
            <person name="Conway de Macario E."/>
            <person name="Dodsworth J.A."/>
            <person name="Gillett W."/>
            <person name="Graham D.E."/>
            <person name="Hackett M."/>
            <person name="Haydock A.K."/>
            <person name="Kang A."/>
            <person name="Land M.L."/>
            <person name="Levy R."/>
            <person name="Lie T.J."/>
            <person name="Major T.A."/>
            <person name="Moore B.C."/>
            <person name="Porat I."/>
            <person name="Palmeiri A."/>
            <person name="Rouse G."/>
            <person name="Saenphimmachak C."/>
            <person name="Soll D."/>
            <person name="Van Dien S."/>
            <person name="Wang T."/>
            <person name="Whitman W.B."/>
            <person name="Xia Q."/>
            <person name="Zhang Y."/>
            <person name="Larimer F.W."/>
            <person name="Olson M.V."/>
            <person name="Leigh J.A."/>
        </authorList>
    </citation>
    <scope>NUCLEOTIDE SEQUENCE [LARGE SCALE GENOMIC DNA]</scope>
    <source>
        <strain evidence="3">S2 / LL</strain>
    </source>
</reference>
<dbReference type="EMBL" id="BX950229">
    <property type="protein sequence ID" value="CAF30310.1"/>
    <property type="molecule type" value="Genomic_DNA"/>
</dbReference>
<dbReference type="Pfam" id="PF14082">
    <property type="entry name" value="SduA_C"/>
    <property type="match status" value="1"/>
</dbReference>
<dbReference type="Proteomes" id="UP000000590">
    <property type="component" value="Chromosome"/>
</dbReference>
<evidence type="ECO:0000313" key="3">
    <source>
        <dbReference type="Proteomes" id="UP000000590"/>
    </source>
</evidence>
<evidence type="ECO:0000259" key="1">
    <source>
        <dbReference type="Pfam" id="PF14082"/>
    </source>
</evidence>
<dbReference type="EnsemblBacteria" id="CAF30310">
    <property type="protein sequence ID" value="CAF30310"/>
    <property type="gene ID" value="MMP0754"/>
</dbReference>
<dbReference type="eggNOG" id="arCOG09613">
    <property type="taxonomic scope" value="Archaea"/>
</dbReference>